<accession>A0A316ZCI7</accession>
<feature type="compositionally biased region" description="Low complexity" evidence="1">
    <location>
        <begin position="1133"/>
        <end position="1145"/>
    </location>
</feature>
<feature type="compositionally biased region" description="Polar residues" evidence="1">
    <location>
        <begin position="855"/>
        <end position="877"/>
    </location>
</feature>
<keyword evidence="4" id="KW-1185">Reference proteome</keyword>
<feature type="region of interest" description="Disordered" evidence="1">
    <location>
        <begin position="573"/>
        <end position="664"/>
    </location>
</feature>
<feature type="compositionally biased region" description="Basic residues" evidence="1">
    <location>
        <begin position="428"/>
        <end position="439"/>
    </location>
</feature>
<evidence type="ECO:0000313" key="4">
    <source>
        <dbReference type="Proteomes" id="UP000245946"/>
    </source>
</evidence>
<feature type="compositionally biased region" description="Low complexity" evidence="1">
    <location>
        <begin position="81"/>
        <end position="99"/>
    </location>
</feature>
<dbReference type="EMBL" id="KZ819291">
    <property type="protein sequence ID" value="PWN98642.1"/>
    <property type="molecule type" value="Genomic_DNA"/>
</dbReference>
<feature type="compositionally biased region" description="Acidic residues" evidence="1">
    <location>
        <begin position="680"/>
        <end position="697"/>
    </location>
</feature>
<evidence type="ECO:0000313" key="3">
    <source>
        <dbReference type="EMBL" id="PWN98642.1"/>
    </source>
</evidence>
<dbReference type="AlphaFoldDB" id="A0A316ZCI7"/>
<feature type="region of interest" description="Disordered" evidence="1">
    <location>
        <begin position="366"/>
        <end position="405"/>
    </location>
</feature>
<evidence type="ECO:0000256" key="1">
    <source>
        <dbReference type="SAM" id="MobiDB-lite"/>
    </source>
</evidence>
<feature type="compositionally biased region" description="Low complexity" evidence="1">
    <location>
        <begin position="759"/>
        <end position="783"/>
    </location>
</feature>
<feature type="region of interest" description="Disordered" evidence="1">
    <location>
        <begin position="680"/>
        <end position="705"/>
    </location>
</feature>
<feature type="transmembrane region" description="Helical" evidence="2">
    <location>
        <begin position="110"/>
        <end position="133"/>
    </location>
</feature>
<organism evidence="3 4">
    <name type="scientific">Tilletiopsis washingtonensis</name>
    <dbReference type="NCBI Taxonomy" id="58919"/>
    <lineage>
        <taxon>Eukaryota</taxon>
        <taxon>Fungi</taxon>
        <taxon>Dikarya</taxon>
        <taxon>Basidiomycota</taxon>
        <taxon>Ustilaginomycotina</taxon>
        <taxon>Exobasidiomycetes</taxon>
        <taxon>Entylomatales</taxon>
        <taxon>Entylomatales incertae sedis</taxon>
        <taxon>Tilletiopsis</taxon>
    </lineage>
</organism>
<feature type="region of interest" description="Disordered" evidence="1">
    <location>
        <begin position="252"/>
        <end position="277"/>
    </location>
</feature>
<dbReference type="OrthoDB" id="3361396at2759"/>
<feature type="compositionally biased region" description="Low complexity" evidence="1">
    <location>
        <begin position="958"/>
        <end position="979"/>
    </location>
</feature>
<evidence type="ECO:0000256" key="2">
    <source>
        <dbReference type="SAM" id="Phobius"/>
    </source>
</evidence>
<feature type="region of interest" description="Disordered" evidence="1">
    <location>
        <begin position="1126"/>
        <end position="1151"/>
    </location>
</feature>
<feature type="region of interest" description="Disordered" evidence="1">
    <location>
        <begin position="141"/>
        <end position="167"/>
    </location>
</feature>
<feature type="compositionally biased region" description="Basic residues" evidence="1">
    <location>
        <begin position="1035"/>
        <end position="1047"/>
    </location>
</feature>
<feature type="region of interest" description="Disordered" evidence="1">
    <location>
        <begin position="721"/>
        <end position="789"/>
    </location>
</feature>
<keyword evidence="2" id="KW-1133">Transmembrane helix</keyword>
<feature type="region of interest" description="Disordered" evidence="1">
    <location>
        <begin position="918"/>
        <end position="1113"/>
    </location>
</feature>
<dbReference type="STRING" id="58919.A0A316ZCI7"/>
<reference evidence="3 4" key="1">
    <citation type="journal article" date="2018" name="Mol. Biol. Evol.">
        <title>Broad Genomic Sampling Reveals a Smut Pathogenic Ancestry of the Fungal Clade Ustilaginomycotina.</title>
        <authorList>
            <person name="Kijpornyongpan T."/>
            <person name="Mondo S.J."/>
            <person name="Barry K."/>
            <person name="Sandor L."/>
            <person name="Lee J."/>
            <person name="Lipzen A."/>
            <person name="Pangilinan J."/>
            <person name="LaButti K."/>
            <person name="Hainaut M."/>
            <person name="Henrissat B."/>
            <person name="Grigoriev I.V."/>
            <person name="Spatafora J.W."/>
            <person name="Aime M.C."/>
        </authorList>
    </citation>
    <scope>NUCLEOTIDE SEQUENCE [LARGE SCALE GENOMIC DNA]</scope>
    <source>
        <strain evidence="3 4">MCA 4186</strain>
    </source>
</reference>
<gene>
    <name evidence="3" type="ORF">FA09DRAFT_329690</name>
</gene>
<feature type="compositionally biased region" description="Polar residues" evidence="1">
    <location>
        <begin position="743"/>
        <end position="753"/>
    </location>
</feature>
<feature type="region of interest" description="Disordered" evidence="1">
    <location>
        <begin position="72"/>
        <end position="99"/>
    </location>
</feature>
<protein>
    <submittedName>
        <fullName evidence="3">Uncharacterized protein</fullName>
    </submittedName>
</protein>
<feature type="compositionally biased region" description="Low complexity" evidence="1">
    <location>
        <begin position="1070"/>
        <end position="1082"/>
    </location>
</feature>
<feature type="region of interest" description="Disordered" evidence="1">
    <location>
        <begin position="852"/>
        <end position="906"/>
    </location>
</feature>
<dbReference type="RefSeq" id="XP_025598921.1">
    <property type="nucleotide sequence ID" value="XM_025742281.1"/>
</dbReference>
<dbReference type="Proteomes" id="UP000245946">
    <property type="component" value="Unassembled WGS sequence"/>
</dbReference>
<feature type="region of interest" description="Disordered" evidence="1">
    <location>
        <begin position="424"/>
        <end position="456"/>
    </location>
</feature>
<sequence length="1151" mass="121129">MPHAGAPASYFPLLSSRQTLVDDLPIGGLDAGASPLRTEVAPAAGASPAVSALPAPVPALAVGDQGMGGIEPSAVASMSDPPAAETSAAAADPAVPGAPAAKSDGGHFHILYLVPLFVIVGLLLCFALGGRAWSRVWHTREAAHKRKQRKDERRARRELERERAATRRRMREAWARDGYGDFPGGASPMLGSDDHSEDEKLAGPLHVLRASLGHFERGDAPAARQAVRGGWLSSSLKHLTGWQGVSVQDDFDSAATRSGPTAGRHQASGLSSAAAPTGEDGQLYAGGAATLLNSTRFRGTWERIKKHFTSNIGWGYSGKAPGISTRRRIVAQAASEDETHYWTRIPFTSMAPPVLPHVQSGLLLPPQLPGTLSGRPALRPSDGPLPARARNRSRSFSPPALRAPPNTLRQIVASVGRVGNQVYDAVSGRKRGGRGQHQRLRTDDEEALGDDAPPLHAPPLHTPPLHTHANGRRCSLDEPQHLPAVQSNRTPPQPVSVAVDTALPDVPSAVRHSPTKASQPAFRPAPLPRFHTSIFDRTASPAPASLTRAETLPALPVFDTPMSVNDASVQRFVLTDGEPDSPVIERSRSVRSAMPSGGNNEPAAAAIDSESDDGAQARSPQETRSPRDHSLQRLRTIQSQRRTPTRRRAPAQGSPVISPIQLRAPNPSYADLLDFAAEAENDAGDEDEEESVPDDEPLSPCTLPRLDSRVLARKRTLKLQDQAVEPAAEAREEPLLEAPGHTRWQSDSSTGSYDTRRGSSSSDVPSLVSCGNSSSEESSGVPSDAAPIDTDTLSRARGALHRAESFKSLHGAELVGEDFLTALAVLDASRVDPAIVEVSLVGAPAVHVTPRRGTVRTSKVATPPVKQSHSAVQSPATPQGRGKPAVHTTPTPQSPATPLGRSKTWTKTGGRWQCLEDAAASQPSTPTAPAVASPLIASPRPLPTPPVSRGSPVRRAQASPLVASPSSPASLAACLSSPPRTAVRQHSNLFMASPSRTRDTPRLALQEGRTASSLVDAADDAPDSVASPSVGLASPKRRAAVARRPPKRYQAALASGDGSERSESLVRTRSLGASSVASSCASPVPGRSRAGSEAGSQSGARLGTPREREERRVAAMSAVNSIIAEGLAQRQQSPSSPAYRASPAPFRLAPV</sequence>
<keyword evidence="2" id="KW-0472">Membrane</keyword>
<keyword evidence="2" id="KW-0812">Transmembrane</keyword>
<feature type="compositionally biased region" description="Basic and acidic residues" evidence="1">
    <location>
        <begin position="1104"/>
        <end position="1113"/>
    </location>
</feature>
<feature type="compositionally biased region" description="Low complexity" evidence="1">
    <location>
        <begin position="918"/>
        <end position="934"/>
    </location>
</feature>
<dbReference type="GeneID" id="37269825"/>
<feature type="compositionally biased region" description="Basic and acidic residues" evidence="1">
    <location>
        <begin position="149"/>
        <end position="167"/>
    </location>
</feature>
<name>A0A316ZCI7_9BASI</name>
<proteinExistence type="predicted"/>